<evidence type="ECO:0000259" key="9">
    <source>
        <dbReference type="PROSITE" id="PS50109"/>
    </source>
</evidence>
<evidence type="ECO:0000256" key="8">
    <source>
        <dbReference type="SAM" id="Phobius"/>
    </source>
</evidence>
<dbReference type="PROSITE" id="PS51257">
    <property type="entry name" value="PROKAR_LIPOPROTEIN"/>
    <property type="match status" value="1"/>
</dbReference>
<dbReference type="InterPro" id="IPR011990">
    <property type="entry name" value="TPR-like_helical_dom_sf"/>
</dbReference>
<dbReference type="FunFam" id="3.30.565.10:FF:000006">
    <property type="entry name" value="Sensor histidine kinase WalK"/>
    <property type="match status" value="1"/>
</dbReference>
<feature type="repeat" description="TPR" evidence="6">
    <location>
        <begin position="163"/>
        <end position="196"/>
    </location>
</feature>
<accession>R7ZT06</accession>
<keyword evidence="11" id="KW-1185">Reference proteome</keyword>
<evidence type="ECO:0000256" key="7">
    <source>
        <dbReference type="SAM" id="Coils"/>
    </source>
</evidence>
<dbReference type="GO" id="GO:0009927">
    <property type="term" value="F:histidine phosphotransfer kinase activity"/>
    <property type="evidence" value="ECO:0007669"/>
    <property type="project" value="TreeGrafter"/>
</dbReference>
<evidence type="ECO:0000256" key="4">
    <source>
        <dbReference type="ARBA" id="ARBA00022679"/>
    </source>
</evidence>
<feature type="domain" description="Histidine kinase" evidence="9">
    <location>
        <begin position="480"/>
        <end position="692"/>
    </location>
</feature>
<dbReference type="SUPFAM" id="SSF48452">
    <property type="entry name" value="TPR-like"/>
    <property type="match status" value="1"/>
</dbReference>
<dbReference type="SMART" id="SM00387">
    <property type="entry name" value="HATPase_c"/>
    <property type="match status" value="1"/>
</dbReference>
<feature type="coiled-coil region" evidence="7">
    <location>
        <begin position="443"/>
        <end position="470"/>
    </location>
</feature>
<proteinExistence type="predicted"/>
<keyword evidence="8" id="KW-1133">Transmembrane helix</keyword>
<keyword evidence="3" id="KW-0597">Phosphoprotein</keyword>
<comment type="catalytic activity">
    <reaction evidence="1">
        <text>ATP + protein L-histidine = ADP + protein N-phospho-L-histidine.</text>
        <dbReference type="EC" id="2.7.13.3"/>
    </reaction>
</comment>
<dbReference type="InterPro" id="IPR003594">
    <property type="entry name" value="HATPase_dom"/>
</dbReference>
<dbReference type="InterPro" id="IPR004358">
    <property type="entry name" value="Sig_transdc_His_kin-like_C"/>
</dbReference>
<dbReference type="CDD" id="cd00082">
    <property type="entry name" value="HisKA"/>
    <property type="match status" value="1"/>
</dbReference>
<sequence>MRHPIKICSYLIYNALIFLSGYMLVSCQRELPAYEPMRPEIYELYHTSNRLLNSGLLPNYPDHLDSLHSVFSDLNVLEQWNIYHHLALFYINFDVDLERASLYKDSMDLVLKGLETVYKVEYSRNFFIEGHIFKAQKRYADAFRSYYNCREFARKHLPPCTTADFTYQLGIFKYEQRQFEQAIGYFKQALEEVSHCGDSDTFGVRVMDPQKYLNTTALSFEKLEHYDSAVLYYDKALDFIGSQFEKHPEETNPLEYHFLEVATGVVLGNLGGVLARLGDFERAEEVLLRSIETNDRPEYDIPDARTAKIKLANLYVQHGRLDQAKTLIDELADSIEQIPLRNSGYFDILTRFHRLRWSYFDAVGDEVNAYRDLNAYVNLYEENERVAEASRYLDMEEAFRVTEQQYEIALISRENDIKNIYLLGTVIFLVVALGFLMNVGFHLKRYRAINKQISEQNIELQDALGALEQSHAENSRMMHIVAHDLRSPISSMTMIADVLLESGNWTEEDRTLIEHIKLSGNNSLNLVSEMLQVNRGMEGIQKEEVDLDRMLHYCTDLLRFKADEKRQRIVLKTSSVKALVSREKMWRVVSNLIANAIKFTEEGGIIEVSLEQKNNQALISVQDNGIGIPDKLKDSLFDLFTNSKRPGTKGETPHGMGLAISKQIVKAHGGRIWFESVEGKGSIFFVELPLES</sequence>
<evidence type="ECO:0000313" key="10">
    <source>
        <dbReference type="EMBL" id="EON77119.1"/>
    </source>
</evidence>
<dbReference type="CDD" id="cd00075">
    <property type="entry name" value="HATPase"/>
    <property type="match status" value="1"/>
</dbReference>
<reference evidence="10 11" key="1">
    <citation type="submission" date="2013-02" db="EMBL/GenBank/DDBJ databases">
        <title>A novel strain isolated from Lonar lake, Maharashtra, India.</title>
        <authorList>
            <person name="Singh A."/>
        </authorList>
    </citation>
    <scope>NUCLEOTIDE SEQUENCE [LARGE SCALE GENOMIC DNA]</scope>
    <source>
        <strain evidence="10 11">AK24</strain>
    </source>
</reference>
<dbReference type="Gene3D" id="3.30.565.10">
    <property type="entry name" value="Histidine kinase-like ATPase, C-terminal domain"/>
    <property type="match status" value="1"/>
</dbReference>
<dbReference type="GO" id="GO:0000155">
    <property type="term" value="F:phosphorelay sensor kinase activity"/>
    <property type="evidence" value="ECO:0007669"/>
    <property type="project" value="InterPro"/>
</dbReference>
<dbReference type="InterPro" id="IPR019734">
    <property type="entry name" value="TPR_rpt"/>
</dbReference>
<dbReference type="PROSITE" id="PS50005">
    <property type="entry name" value="TPR"/>
    <property type="match status" value="1"/>
</dbReference>
<dbReference type="PANTHER" id="PTHR43047">
    <property type="entry name" value="TWO-COMPONENT HISTIDINE PROTEIN KINASE"/>
    <property type="match status" value="1"/>
</dbReference>
<dbReference type="InterPro" id="IPR036097">
    <property type="entry name" value="HisK_dim/P_sf"/>
</dbReference>
<protein>
    <recommendedName>
        <fullName evidence="2">histidine kinase</fullName>
        <ecNumber evidence="2">2.7.13.3</ecNumber>
    </recommendedName>
</protein>
<dbReference type="SMART" id="SM00388">
    <property type="entry name" value="HisKA"/>
    <property type="match status" value="1"/>
</dbReference>
<dbReference type="GO" id="GO:0005886">
    <property type="term" value="C:plasma membrane"/>
    <property type="evidence" value="ECO:0007669"/>
    <property type="project" value="TreeGrafter"/>
</dbReference>
<evidence type="ECO:0000256" key="3">
    <source>
        <dbReference type="ARBA" id="ARBA00022553"/>
    </source>
</evidence>
<dbReference type="Proteomes" id="UP000013909">
    <property type="component" value="Unassembled WGS sequence"/>
</dbReference>
<gene>
    <name evidence="10" type="ORF">ADIS_2429</name>
</gene>
<keyword evidence="6" id="KW-0802">TPR repeat</keyword>
<dbReference type="SUPFAM" id="SSF55874">
    <property type="entry name" value="ATPase domain of HSP90 chaperone/DNA topoisomerase II/histidine kinase"/>
    <property type="match status" value="1"/>
</dbReference>
<dbReference type="EMBL" id="AQHR01000066">
    <property type="protein sequence ID" value="EON77119.1"/>
    <property type="molecule type" value="Genomic_DNA"/>
</dbReference>
<dbReference type="InterPro" id="IPR036890">
    <property type="entry name" value="HATPase_C_sf"/>
</dbReference>
<dbReference type="SUPFAM" id="SSF47384">
    <property type="entry name" value="Homodimeric domain of signal transducing histidine kinase"/>
    <property type="match status" value="1"/>
</dbReference>
<keyword evidence="8" id="KW-0812">Transmembrane</keyword>
<evidence type="ECO:0000256" key="6">
    <source>
        <dbReference type="PROSITE-ProRule" id="PRU00339"/>
    </source>
</evidence>
<dbReference type="PANTHER" id="PTHR43047:SF72">
    <property type="entry name" value="OSMOSENSING HISTIDINE PROTEIN KINASE SLN1"/>
    <property type="match status" value="1"/>
</dbReference>
<evidence type="ECO:0000313" key="11">
    <source>
        <dbReference type="Proteomes" id="UP000013909"/>
    </source>
</evidence>
<dbReference type="STRING" id="1232681.ADIS_2429"/>
<dbReference type="OrthoDB" id="9806995at2"/>
<evidence type="ECO:0000256" key="1">
    <source>
        <dbReference type="ARBA" id="ARBA00000085"/>
    </source>
</evidence>
<dbReference type="Gene3D" id="1.10.287.130">
    <property type="match status" value="1"/>
</dbReference>
<keyword evidence="5 10" id="KW-0418">Kinase</keyword>
<feature type="transmembrane region" description="Helical" evidence="8">
    <location>
        <begin position="420"/>
        <end position="441"/>
    </location>
</feature>
<dbReference type="PROSITE" id="PS50109">
    <property type="entry name" value="HIS_KIN"/>
    <property type="match status" value="1"/>
</dbReference>
<dbReference type="EC" id="2.7.13.3" evidence="2"/>
<dbReference type="Pfam" id="PF00512">
    <property type="entry name" value="HisKA"/>
    <property type="match status" value="1"/>
</dbReference>
<dbReference type="AlphaFoldDB" id="R7ZT06"/>
<dbReference type="Gene3D" id="1.25.40.10">
    <property type="entry name" value="Tetratricopeptide repeat domain"/>
    <property type="match status" value="2"/>
</dbReference>
<dbReference type="RefSeq" id="WP_010854566.1">
    <property type="nucleotide sequence ID" value="NZ_AQHR01000066.1"/>
</dbReference>
<keyword evidence="8" id="KW-0472">Membrane</keyword>
<dbReference type="PRINTS" id="PR00344">
    <property type="entry name" value="BCTRLSENSOR"/>
</dbReference>
<feature type="transmembrane region" description="Helical" evidence="8">
    <location>
        <begin position="7"/>
        <end position="25"/>
    </location>
</feature>
<comment type="caution">
    <text evidence="10">The sequence shown here is derived from an EMBL/GenBank/DDBJ whole genome shotgun (WGS) entry which is preliminary data.</text>
</comment>
<dbReference type="Pfam" id="PF13176">
    <property type="entry name" value="TPR_7"/>
    <property type="match status" value="1"/>
</dbReference>
<keyword evidence="4" id="KW-0808">Transferase</keyword>
<evidence type="ECO:0000256" key="2">
    <source>
        <dbReference type="ARBA" id="ARBA00012438"/>
    </source>
</evidence>
<name>R7ZT06_9BACT</name>
<dbReference type="InterPro" id="IPR005467">
    <property type="entry name" value="His_kinase_dom"/>
</dbReference>
<evidence type="ECO:0000256" key="5">
    <source>
        <dbReference type="ARBA" id="ARBA00022777"/>
    </source>
</evidence>
<organism evidence="10 11">
    <name type="scientific">Lunatimonas lonarensis</name>
    <dbReference type="NCBI Taxonomy" id="1232681"/>
    <lineage>
        <taxon>Bacteria</taxon>
        <taxon>Pseudomonadati</taxon>
        <taxon>Bacteroidota</taxon>
        <taxon>Cytophagia</taxon>
        <taxon>Cytophagales</taxon>
        <taxon>Cyclobacteriaceae</taxon>
    </lineage>
</organism>
<dbReference type="Pfam" id="PF02518">
    <property type="entry name" value="HATPase_c"/>
    <property type="match status" value="1"/>
</dbReference>
<dbReference type="SMART" id="SM00028">
    <property type="entry name" value="TPR"/>
    <property type="match status" value="4"/>
</dbReference>
<dbReference type="InterPro" id="IPR003661">
    <property type="entry name" value="HisK_dim/P_dom"/>
</dbReference>
<keyword evidence="7" id="KW-0175">Coiled coil</keyword>